<comment type="function">
    <text evidence="10">The phosphoenolpyruvate-dependent sugar phosphotransferase system (sugar PTS), a major carbohydrate active transport system, catalyzes the phosphorylation of incoming sugar substrates concomitantly with their translocation across the cell membrane. The enzyme II UlaABC PTS system is involved in ascorbate transport.</text>
</comment>
<feature type="transmembrane region" description="Helical" evidence="14">
    <location>
        <begin position="425"/>
        <end position="445"/>
    </location>
</feature>
<comment type="similarity">
    <text evidence="11">Belongs to the UlaA family.</text>
</comment>
<feature type="transmembrane region" description="Helical" evidence="14">
    <location>
        <begin position="12"/>
        <end position="29"/>
    </location>
</feature>
<evidence type="ECO:0000313" key="16">
    <source>
        <dbReference type="Proteomes" id="UP000190328"/>
    </source>
</evidence>
<feature type="transmembrane region" description="Helical" evidence="14">
    <location>
        <begin position="226"/>
        <end position="248"/>
    </location>
</feature>
<feature type="transmembrane region" description="Helical" evidence="14">
    <location>
        <begin position="119"/>
        <end position="140"/>
    </location>
</feature>
<keyword evidence="7 14" id="KW-0812">Transmembrane</keyword>
<keyword evidence="5" id="KW-0762">Sugar transport</keyword>
<dbReference type="NCBIfam" id="NF006920">
    <property type="entry name" value="PRK09410.1-2"/>
    <property type="match status" value="1"/>
</dbReference>
<comment type="subunit">
    <text evidence="2">Homodimer.</text>
</comment>
<keyword evidence="16" id="KW-1185">Reference proteome</keyword>
<comment type="subcellular location">
    <subcellularLocation>
        <location evidence="1">Cell membrane</location>
        <topology evidence="1">Multi-pass membrane protein</topology>
    </subcellularLocation>
</comment>
<keyword evidence="9 14" id="KW-0472">Membrane</keyword>
<feature type="transmembrane region" description="Helical" evidence="14">
    <location>
        <begin position="146"/>
        <end position="167"/>
    </location>
</feature>
<evidence type="ECO:0000256" key="3">
    <source>
        <dbReference type="ARBA" id="ARBA00022448"/>
    </source>
</evidence>
<proteinExistence type="inferred from homology"/>
<evidence type="ECO:0000256" key="6">
    <source>
        <dbReference type="ARBA" id="ARBA00022683"/>
    </source>
</evidence>
<keyword evidence="4" id="KW-1003">Cell membrane</keyword>
<evidence type="ECO:0000256" key="8">
    <source>
        <dbReference type="ARBA" id="ARBA00022989"/>
    </source>
</evidence>
<dbReference type="PANTHER" id="PTHR33843">
    <property type="entry name" value="ASCORBATE-SPECIFIC PTS SYSTEM EIIC COMPONENT"/>
    <property type="match status" value="1"/>
</dbReference>
<feature type="transmembrane region" description="Helical" evidence="14">
    <location>
        <begin position="344"/>
        <end position="365"/>
    </location>
</feature>
<name>A0A1T4Q6G4_9ENTE</name>
<gene>
    <name evidence="15" type="ORF">SAMN02745116_02074</name>
</gene>
<dbReference type="GO" id="GO:0009401">
    <property type="term" value="P:phosphoenolpyruvate-dependent sugar phosphotransferase system"/>
    <property type="evidence" value="ECO:0007669"/>
    <property type="project" value="UniProtKB-KW"/>
</dbReference>
<evidence type="ECO:0000256" key="11">
    <source>
        <dbReference type="ARBA" id="ARBA00038218"/>
    </source>
</evidence>
<evidence type="ECO:0000256" key="5">
    <source>
        <dbReference type="ARBA" id="ARBA00022597"/>
    </source>
</evidence>
<feature type="transmembrane region" description="Helical" evidence="14">
    <location>
        <begin position="41"/>
        <end position="59"/>
    </location>
</feature>
<evidence type="ECO:0000256" key="1">
    <source>
        <dbReference type="ARBA" id="ARBA00004651"/>
    </source>
</evidence>
<dbReference type="OrthoDB" id="9796178at2"/>
<protein>
    <recommendedName>
        <fullName evidence="12">Ascorbate-specific PTS system EIIC component</fullName>
    </recommendedName>
    <alternativeName>
        <fullName evidence="13">Ascorbate-specific permease IIC component UlaA</fullName>
    </alternativeName>
</protein>
<dbReference type="AlphaFoldDB" id="A0A1T4Q6G4"/>
<keyword evidence="3" id="KW-0813">Transport</keyword>
<feature type="transmembrane region" description="Helical" evidence="14">
    <location>
        <begin position="372"/>
        <end position="394"/>
    </location>
</feature>
<accession>A0A1T4Q6G4</accession>
<dbReference type="STRING" id="263852.SAMN02745116_02074"/>
<dbReference type="RefSeq" id="WP_078807992.1">
    <property type="nucleotide sequence ID" value="NZ_FUXI01000026.1"/>
</dbReference>
<evidence type="ECO:0000256" key="4">
    <source>
        <dbReference type="ARBA" id="ARBA00022475"/>
    </source>
</evidence>
<evidence type="ECO:0000256" key="12">
    <source>
        <dbReference type="ARBA" id="ARBA00039702"/>
    </source>
</evidence>
<evidence type="ECO:0000256" key="9">
    <source>
        <dbReference type="ARBA" id="ARBA00023136"/>
    </source>
</evidence>
<keyword evidence="8 14" id="KW-1133">Transmembrane helix</keyword>
<dbReference type="NCBIfam" id="NF009553">
    <property type="entry name" value="PRK12997.1-5"/>
    <property type="match status" value="1"/>
</dbReference>
<dbReference type="Pfam" id="PF03611">
    <property type="entry name" value="EIIC-GAT"/>
    <property type="match status" value="1"/>
</dbReference>
<keyword evidence="6" id="KW-0598">Phosphotransferase system</keyword>
<evidence type="ECO:0000256" key="13">
    <source>
        <dbReference type="ARBA" id="ARBA00042859"/>
    </source>
</evidence>
<feature type="transmembrane region" description="Helical" evidence="14">
    <location>
        <begin position="268"/>
        <end position="291"/>
    </location>
</feature>
<evidence type="ECO:0000256" key="2">
    <source>
        <dbReference type="ARBA" id="ARBA00011738"/>
    </source>
</evidence>
<reference evidence="15 16" key="1">
    <citation type="submission" date="2017-02" db="EMBL/GenBank/DDBJ databases">
        <authorList>
            <person name="Peterson S.W."/>
        </authorList>
    </citation>
    <scope>NUCLEOTIDE SEQUENCE [LARGE SCALE GENOMIC DNA]</scope>
    <source>
        <strain evidence="15 16">ATCC BAA-1030</strain>
    </source>
</reference>
<evidence type="ECO:0000256" key="7">
    <source>
        <dbReference type="ARBA" id="ARBA00022692"/>
    </source>
</evidence>
<sequence length="458" mass="48041">MNGILKVLIDIASTPAILVAMIAVLGLILQKKTIADIVKGGIKTFVGFLVVTAGANFVVSSLDPFGKMFQQAFHVTGVVPNNEAIVAIALEKFGTYTALIMLVGMAFNILFARLTRFKYIYLTGHATLYMSCMIAVILQVAGLESVLLVLFGGIALGLANTIFPAILQKYTRVITKNDKVALGHTGNFGYAFAGVIGDMVKGDGKVKSTEEINFPKGLAFLRDSTVSITITMTIAYVIVAVFAGSEFITKELSGGTNYIIYSVQQAGSFAAGVFIILAGVRLILAEIVPAFKGISEKLVPNAKPALDCPIVFPYAPNAVLIGFFSSFVGGIVSLLIMVVLKTPIIIPGVVPHFFCGATSAVYGNAKGGVRGAVLGSFLQGVLISFMPIFLMPVLGNLGFAGSTFSDTDYGVVGILLGSMANGGKMFVMIGILVAVVLLFIASSILTAKEKASSKGEVA</sequence>
<dbReference type="GO" id="GO:0005886">
    <property type="term" value="C:plasma membrane"/>
    <property type="evidence" value="ECO:0007669"/>
    <property type="project" value="UniProtKB-SubCell"/>
</dbReference>
<feature type="transmembrane region" description="Helical" evidence="14">
    <location>
        <begin position="311"/>
        <end position="338"/>
    </location>
</feature>
<evidence type="ECO:0000256" key="14">
    <source>
        <dbReference type="SAM" id="Phobius"/>
    </source>
</evidence>
<evidence type="ECO:0000256" key="10">
    <source>
        <dbReference type="ARBA" id="ARBA00037387"/>
    </source>
</evidence>
<dbReference type="InterPro" id="IPR004703">
    <property type="entry name" value="PTS_sugar-sp_permease"/>
</dbReference>
<dbReference type="Proteomes" id="UP000190328">
    <property type="component" value="Unassembled WGS sequence"/>
</dbReference>
<feature type="transmembrane region" description="Helical" evidence="14">
    <location>
        <begin position="93"/>
        <end position="112"/>
    </location>
</feature>
<dbReference type="InterPro" id="IPR051562">
    <property type="entry name" value="Ascorbate-PTS_EIIC"/>
</dbReference>
<dbReference type="PANTHER" id="PTHR33843:SF4">
    <property type="entry name" value="ASCORBATE-SPECIFIC PTS SYSTEM EIIC COMPONENT"/>
    <property type="match status" value="1"/>
</dbReference>
<dbReference type="EMBL" id="FUXI01000026">
    <property type="protein sequence ID" value="SJZ99274.1"/>
    <property type="molecule type" value="Genomic_DNA"/>
</dbReference>
<evidence type="ECO:0000313" key="15">
    <source>
        <dbReference type="EMBL" id="SJZ99274.1"/>
    </source>
</evidence>
<organism evidence="15 16">
    <name type="scientific">Pilibacter termitis</name>
    <dbReference type="NCBI Taxonomy" id="263852"/>
    <lineage>
        <taxon>Bacteria</taxon>
        <taxon>Bacillati</taxon>
        <taxon>Bacillota</taxon>
        <taxon>Bacilli</taxon>
        <taxon>Lactobacillales</taxon>
        <taxon>Enterococcaceae</taxon>
        <taxon>Pilibacter</taxon>
    </lineage>
</organism>
<dbReference type="NCBIfam" id="NF006922">
    <property type="entry name" value="PRK09410.1-5"/>
    <property type="match status" value="1"/>
</dbReference>